<dbReference type="OrthoDB" id="7876689at2"/>
<evidence type="ECO:0000313" key="2">
    <source>
        <dbReference type="Proteomes" id="UP000193207"/>
    </source>
</evidence>
<dbReference type="PROSITE" id="PS51257">
    <property type="entry name" value="PROKAR_LIPOPROTEIN"/>
    <property type="match status" value="1"/>
</dbReference>
<reference evidence="1 2" key="1">
    <citation type="submission" date="2017-03" db="EMBL/GenBank/DDBJ databases">
        <authorList>
            <person name="Afonso C.L."/>
            <person name="Miller P.J."/>
            <person name="Scott M.A."/>
            <person name="Spackman E."/>
            <person name="Goraichik I."/>
            <person name="Dimitrov K.M."/>
            <person name="Suarez D.L."/>
            <person name="Swayne D.E."/>
        </authorList>
    </citation>
    <scope>NUCLEOTIDE SEQUENCE [LARGE SCALE GENOMIC DNA]</scope>
    <source>
        <strain evidence="1 2">CECT 8110</strain>
    </source>
</reference>
<sequence length="174" mass="18272">MSVPRVTVLILSLGLAACGGRGEDVTLTNIKHTGEGPDEFTVLPTRPLQTPESYSALPAPAPGSANLVDTNPKAEGVAALGGNPAALTGTAPAAADSGLVRHAGRYGAQPGIRQTLAREDAETRRKHGRVNILRLGPVDDYTNAYKRQWLDADSEEMRMRRAGVETPSAPPPSD</sequence>
<protein>
    <recommendedName>
        <fullName evidence="3">Beta-barrel assembly machine subunit BamF</fullName>
    </recommendedName>
</protein>
<dbReference type="Pfam" id="PF11233">
    <property type="entry name" value="DUF3035"/>
    <property type="match status" value="1"/>
</dbReference>
<dbReference type="RefSeq" id="WP_085817560.1">
    <property type="nucleotide sequence ID" value="NZ_FWFU01000002.1"/>
</dbReference>
<evidence type="ECO:0008006" key="3">
    <source>
        <dbReference type="Google" id="ProtNLM"/>
    </source>
</evidence>
<dbReference type="EMBL" id="FWFU01000002">
    <property type="protein sequence ID" value="SLN37887.1"/>
    <property type="molecule type" value="Genomic_DNA"/>
</dbReference>
<proteinExistence type="predicted"/>
<evidence type="ECO:0000313" key="1">
    <source>
        <dbReference type="EMBL" id="SLN37887.1"/>
    </source>
</evidence>
<dbReference type="AlphaFoldDB" id="A0A1X6Z1D2"/>
<accession>A0A1X6Z1D2</accession>
<gene>
    <name evidence="1" type="ORF">ROH8110_01978</name>
</gene>
<keyword evidence="2" id="KW-1185">Reference proteome</keyword>
<organism evidence="1 2">
    <name type="scientific">Roseovarius halotolerans</name>
    <dbReference type="NCBI Taxonomy" id="505353"/>
    <lineage>
        <taxon>Bacteria</taxon>
        <taxon>Pseudomonadati</taxon>
        <taxon>Pseudomonadota</taxon>
        <taxon>Alphaproteobacteria</taxon>
        <taxon>Rhodobacterales</taxon>
        <taxon>Roseobacteraceae</taxon>
        <taxon>Roseovarius</taxon>
    </lineage>
</organism>
<dbReference type="InterPro" id="IPR021395">
    <property type="entry name" value="DUF3035"/>
</dbReference>
<dbReference type="Proteomes" id="UP000193207">
    <property type="component" value="Unassembled WGS sequence"/>
</dbReference>
<name>A0A1X6Z1D2_9RHOB</name>